<dbReference type="InterPro" id="IPR036465">
    <property type="entry name" value="vWFA_dom_sf"/>
</dbReference>
<accession>A0A1I0UCV6</accession>
<dbReference type="Pfam" id="PF13519">
    <property type="entry name" value="VWA_2"/>
    <property type="match status" value="1"/>
</dbReference>
<dbReference type="EMBL" id="FOJN01000018">
    <property type="protein sequence ID" value="SFA61637.1"/>
    <property type="molecule type" value="Genomic_DNA"/>
</dbReference>
<evidence type="ECO:0000313" key="2">
    <source>
        <dbReference type="EMBL" id="SFA61637.1"/>
    </source>
</evidence>
<dbReference type="InterPro" id="IPR002035">
    <property type="entry name" value="VWF_A"/>
</dbReference>
<dbReference type="Gene3D" id="3.40.50.410">
    <property type="entry name" value="von Willebrand factor, type A domain"/>
    <property type="match status" value="1"/>
</dbReference>
<protein>
    <submittedName>
        <fullName evidence="2">Uncharacterized conserved protein YegL, contains vWA domain of TerY type</fullName>
    </submittedName>
</protein>
<name>A0A1I0UCV6_9NOCA</name>
<evidence type="ECO:0000259" key="1">
    <source>
        <dbReference type="PROSITE" id="PS50234"/>
    </source>
</evidence>
<organism evidence="2 3">
    <name type="scientific">Rhodococcoides kroppenstedtii</name>
    <dbReference type="NCBI Taxonomy" id="293050"/>
    <lineage>
        <taxon>Bacteria</taxon>
        <taxon>Bacillati</taxon>
        <taxon>Actinomycetota</taxon>
        <taxon>Actinomycetes</taxon>
        <taxon>Mycobacteriales</taxon>
        <taxon>Nocardiaceae</taxon>
        <taxon>Rhodococcoides</taxon>
    </lineage>
</organism>
<feature type="domain" description="VWFA" evidence="1">
    <location>
        <begin position="19"/>
        <end position="203"/>
    </location>
</feature>
<dbReference type="SMART" id="SM00327">
    <property type="entry name" value="VWA"/>
    <property type="match status" value="1"/>
</dbReference>
<dbReference type="AlphaFoldDB" id="A0A1I0UCV6"/>
<dbReference type="OrthoDB" id="9806395at2"/>
<dbReference type="Proteomes" id="UP000182054">
    <property type="component" value="Unassembled WGS sequence"/>
</dbReference>
<dbReference type="PROSITE" id="PS50234">
    <property type="entry name" value="VWFA"/>
    <property type="match status" value="1"/>
</dbReference>
<sequence>MTGSSMMETLEDDKNKALPIYLVVDTSYSMKDDGKIEAANEIVPTVIATCKSEPMVDQAARFSVIDFCDDAHVVVPLTRGSAIQAPTFTANRGTDYSKAFSVLRKQIEQDYQTLKGDGFTLYRPFVVFITDGEPICAPTARDAAFKELTDPEFTRRPNMCVFGVGNDVTPETLQQYTAGRGVAIATREGADAAQALGTLVATLMQSVVASATAGATDNDGPNVDIKGMLEDDDDFLVALGQLD</sequence>
<dbReference type="GeneID" id="85487491"/>
<reference evidence="2 3" key="1">
    <citation type="submission" date="2016-10" db="EMBL/GenBank/DDBJ databases">
        <authorList>
            <person name="de Groot N.N."/>
        </authorList>
    </citation>
    <scope>NUCLEOTIDE SEQUENCE [LARGE SCALE GENOMIC DNA]</scope>
    <source>
        <strain evidence="2 3">DSM 44908</strain>
    </source>
</reference>
<proteinExistence type="predicted"/>
<dbReference type="RefSeq" id="WP_068365632.1">
    <property type="nucleotide sequence ID" value="NZ_FOJN01000018.1"/>
</dbReference>
<evidence type="ECO:0000313" key="3">
    <source>
        <dbReference type="Proteomes" id="UP000182054"/>
    </source>
</evidence>
<dbReference type="SUPFAM" id="SSF53300">
    <property type="entry name" value="vWA-like"/>
    <property type="match status" value="1"/>
</dbReference>
<gene>
    <name evidence="2" type="ORF">SAMN05444374_11856</name>
</gene>